<dbReference type="PROSITE" id="PS00624">
    <property type="entry name" value="GMC_OXRED_2"/>
    <property type="match status" value="1"/>
</dbReference>
<dbReference type="OrthoDB" id="269227at2759"/>
<feature type="binding site" evidence="7">
    <location>
        <position position="99"/>
    </location>
    <ligand>
        <name>FAD</name>
        <dbReference type="ChEBI" id="CHEBI:57692"/>
    </ligand>
</feature>
<evidence type="ECO:0000256" key="3">
    <source>
        <dbReference type="ARBA" id="ARBA00022630"/>
    </source>
</evidence>
<evidence type="ECO:0000256" key="7">
    <source>
        <dbReference type="PIRSR" id="PIRSR000137-2"/>
    </source>
</evidence>
<dbReference type="AlphaFoldDB" id="A0A316UZP8"/>
<dbReference type="GO" id="GO:0016614">
    <property type="term" value="F:oxidoreductase activity, acting on CH-OH group of donors"/>
    <property type="evidence" value="ECO:0007669"/>
    <property type="project" value="InterPro"/>
</dbReference>
<dbReference type="SUPFAM" id="SSF51905">
    <property type="entry name" value="FAD/NAD(P)-binding domain"/>
    <property type="match status" value="1"/>
</dbReference>
<dbReference type="PANTHER" id="PTHR11552:SF201">
    <property type="entry name" value="GLUCOSE-METHANOL-CHOLINE OXIDOREDUCTASE N-TERMINAL DOMAIN-CONTAINING PROTEIN"/>
    <property type="match status" value="1"/>
</dbReference>
<keyword evidence="4 7" id="KW-0274">FAD</keyword>
<evidence type="ECO:0000313" key="10">
    <source>
        <dbReference type="Proteomes" id="UP000245884"/>
    </source>
</evidence>
<dbReference type="Gene3D" id="3.30.560.10">
    <property type="entry name" value="Glucose Oxidase, domain 3"/>
    <property type="match status" value="1"/>
</dbReference>
<keyword evidence="3" id="KW-0285">Flavoprotein</keyword>
<dbReference type="InterPro" id="IPR007867">
    <property type="entry name" value="GMC_OxRtase_C"/>
</dbReference>
<feature type="binding site" evidence="7">
    <location>
        <begin position="107"/>
        <end position="110"/>
    </location>
    <ligand>
        <name>FAD</name>
        <dbReference type="ChEBI" id="CHEBI:57692"/>
    </ligand>
</feature>
<sequence>MSATSSDTGVKPADFKELRFSVVIGGGTAGLTVAGRLATSSKLNVGVLEAGQWRPDDPKIAYPAYIGQSLMDPNYDWCYQTKEQEHANGRKWIHPRGKVMGGSSALNFLVWQRGHEKEFDALDKELGCPGWSWKDMLPFFRKSATMLPPSSELQKANLAGIDETAHGSDGPVHVSYSSWYHTCQKHFMDSLESIGLTKNVDGLRGSNSGLWASPATVDQRTWTRSSSAAAHYTPNKDLPNLKVLCGAHVTQVVLENGRATGVKYVHDGHSYEVKARREVVLSGGSINSPAILEHSGIGSPAVLKKVSVDVKVPLEGVGANLVEHCYTASAYELNEDSGVETWDQLREADFAANALKQYQSQDVDRGIIASAFSGFAYLPLQQYMSKSEVDEVKSGVQKLLASDYYVNEVEKEGTKVYLQQLDDLDVPAMELVFAPGWFHGAAPPKPNSRYFTILAALQHPFSRGTVHITSNDPLAPPELDPRYFSAKADLDVLAKAVKWVDQVVDTPAFKKITKGRQQPAPEKTSDADVENWVKDTTSTTYHPVGTCSMGAKEKGGVVDEKLRVHGVQGLRVVDASVLPIVPSSHIQSVVYGIAEKAASMILEDLAA</sequence>
<gene>
    <name evidence="9" type="ORF">BDZ90DRAFT_230629</name>
</gene>
<dbReference type="InterPro" id="IPR012132">
    <property type="entry name" value="GMC_OxRdtase"/>
</dbReference>
<comment type="cofactor">
    <cofactor evidence="1 7">
        <name>FAD</name>
        <dbReference type="ChEBI" id="CHEBI:57692"/>
    </cofactor>
</comment>
<dbReference type="PANTHER" id="PTHR11552">
    <property type="entry name" value="GLUCOSE-METHANOL-CHOLINE GMC OXIDOREDUCTASE"/>
    <property type="match status" value="1"/>
</dbReference>
<evidence type="ECO:0000256" key="1">
    <source>
        <dbReference type="ARBA" id="ARBA00001974"/>
    </source>
</evidence>
<comment type="similarity">
    <text evidence="2">Belongs to the GMC oxidoreductase family.</text>
</comment>
<accession>A0A316UZP8</accession>
<feature type="domain" description="Glucose-methanol-choline oxidoreductase N-terminal" evidence="8">
    <location>
        <begin position="284"/>
        <end position="298"/>
    </location>
</feature>
<protein>
    <submittedName>
        <fullName evidence="9">Alcohol oxidase</fullName>
    </submittedName>
</protein>
<dbReference type="Pfam" id="PF05199">
    <property type="entry name" value="GMC_oxred_C"/>
    <property type="match status" value="1"/>
</dbReference>
<dbReference type="InterPro" id="IPR000172">
    <property type="entry name" value="GMC_OxRdtase_N"/>
</dbReference>
<dbReference type="InterPro" id="IPR036188">
    <property type="entry name" value="FAD/NAD-bd_sf"/>
</dbReference>
<dbReference type="GO" id="GO:0050660">
    <property type="term" value="F:flavin adenine dinucleotide binding"/>
    <property type="evidence" value="ECO:0007669"/>
    <property type="project" value="InterPro"/>
</dbReference>
<dbReference type="GeneID" id="37027370"/>
<name>A0A316UZP8_9BASI</name>
<keyword evidence="5" id="KW-0560">Oxidoreductase</keyword>
<evidence type="ECO:0000256" key="6">
    <source>
        <dbReference type="PIRSR" id="PIRSR000137-1"/>
    </source>
</evidence>
<dbReference type="Proteomes" id="UP000245884">
    <property type="component" value="Unassembled WGS sequence"/>
</dbReference>
<feature type="binding site" evidence="7">
    <location>
        <position position="249"/>
    </location>
    <ligand>
        <name>FAD</name>
        <dbReference type="ChEBI" id="CHEBI:57692"/>
    </ligand>
</feature>
<evidence type="ECO:0000256" key="4">
    <source>
        <dbReference type="ARBA" id="ARBA00022827"/>
    </source>
</evidence>
<reference evidence="9 10" key="1">
    <citation type="journal article" date="2018" name="Mol. Biol. Evol.">
        <title>Broad Genomic Sampling Reveals a Smut Pathogenic Ancestry of the Fungal Clade Ustilaginomycotina.</title>
        <authorList>
            <person name="Kijpornyongpan T."/>
            <person name="Mondo S.J."/>
            <person name="Barry K."/>
            <person name="Sandor L."/>
            <person name="Lee J."/>
            <person name="Lipzen A."/>
            <person name="Pangilinan J."/>
            <person name="LaButti K."/>
            <person name="Hainaut M."/>
            <person name="Henrissat B."/>
            <person name="Grigoriev I.V."/>
            <person name="Spatafora J.W."/>
            <person name="Aime M.C."/>
        </authorList>
    </citation>
    <scope>NUCLEOTIDE SEQUENCE [LARGE SCALE GENOMIC DNA]</scope>
    <source>
        <strain evidence="9 10">MCA 5214</strain>
    </source>
</reference>
<dbReference type="Pfam" id="PF00732">
    <property type="entry name" value="GMC_oxred_N"/>
    <property type="match status" value="1"/>
</dbReference>
<organism evidence="9 10">
    <name type="scientific">Jaminaea rosea</name>
    <dbReference type="NCBI Taxonomy" id="1569628"/>
    <lineage>
        <taxon>Eukaryota</taxon>
        <taxon>Fungi</taxon>
        <taxon>Dikarya</taxon>
        <taxon>Basidiomycota</taxon>
        <taxon>Ustilaginomycotina</taxon>
        <taxon>Exobasidiomycetes</taxon>
        <taxon>Microstromatales</taxon>
        <taxon>Microstromatales incertae sedis</taxon>
        <taxon>Jaminaea</taxon>
    </lineage>
</organism>
<dbReference type="STRING" id="1569628.A0A316UZP8"/>
<feature type="active site" description="Proton donor" evidence="6">
    <location>
        <position position="542"/>
    </location>
</feature>
<keyword evidence="10" id="KW-1185">Reference proteome</keyword>
<dbReference type="Gene3D" id="3.50.50.60">
    <property type="entry name" value="FAD/NAD(P)-binding domain"/>
    <property type="match status" value="1"/>
</dbReference>
<evidence type="ECO:0000256" key="5">
    <source>
        <dbReference type="ARBA" id="ARBA00023002"/>
    </source>
</evidence>
<dbReference type="PIRSF" id="PIRSF000137">
    <property type="entry name" value="Alcohol_oxidase"/>
    <property type="match status" value="1"/>
</dbReference>
<dbReference type="RefSeq" id="XP_025364393.1">
    <property type="nucleotide sequence ID" value="XM_025505547.1"/>
</dbReference>
<dbReference type="EMBL" id="KZ819663">
    <property type="protein sequence ID" value="PWN29781.1"/>
    <property type="molecule type" value="Genomic_DNA"/>
</dbReference>
<evidence type="ECO:0000259" key="8">
    <source>
        <dbReference type="PROSITE" id="PS00624"/>
    </source>
</evidence>
<evidence type="ECO:0000256" key="2">
    <source>
        <dbReference type="ARBA" id="ARBA00010790"/>
    </source>
</evidence>
<proteinExistence type="inferred from homology"/>
<feature type="active site" description="Proton acceptor" evidence="6">
    <location>
        <position position="585"/>
    </location>
</feature>
<dbReference type="SUPFAM" id="SSF54373">
    <property type="entry name" value="FAD-linked reductases, C-terminal domain"/>
    <property type="match status" value="1"/>
</dbReference>
<evidence type="ECO:0000313" key="9">
    <source>
        <dbReference type="EMBL" id="PWN29781.1"/>
    </source>
</evidence>